<dbReference type="EMBL" id="GBXM01080668">
    <property type="protein sequence ID" value="JAH27909.1"/>
    <property type="molecule type" value="Transcribed_RNA"/>
</dbReference>
<proteinExistence type="predicted"/>
<reference evidence="1" key="1">
    <citation type="submission" date="2014-11" db="EMBL/GenBank/DDBJ databases">
        <authorList>
            <person name="Amaro Gonzalez C."/>
        </authorList>
    </citation>
    <scope>NUCLEOTIDE SEQUENCE</scope>
</reference>
<protein>
    <submittedName>
        <fullName evidence="1">Uncharacterized protein</fullName>
    </submittedName>
</protein>
<name>A0A0E9RFQ2_ANGAN</name>
<reference evidence="1" key="2">
    <citation type="journal article" date="2015" name="Fish Shellfish Immunol.">
        <title>Early steps in the European eel (Anguilla anguilla)-Vibrio vulnificus interaction in the gills: Role of the RtxA13 toxin.</title>
        <authorList>
            <person name="Callol A."/>
            <person name="Pajuelo D."/>
            <person name="Ebbesson L."/>
            <person name="Teles M."/>
            <person name="MacKenzie S."/>
            <person name="Amaro C."/>
        </authorList>
    </citation>
    <scope>NUCLEOTIDE SEQUENCE</scope>
</reference>
<organism evidence="1">
    <name type="scientific">Anguilla anguilla</name>
    <name type="common">European freshwater eel</name>
    <name type="synonym">Muraena anguilla</name>
    <dbReference type="NCBI Taxonomy" id="7936"/>
    <lineage>
        <taxon>Eukaryota</taxon>
        <taxon>Metazoa</taxon>
        <taxon>Chordata</taxon>
        <taxon>Craniata</taxon>
        <taxon>Vertebrata</taxon>
        <taxon>Euteleostomi</taxon>
        <taxon>Actinopterygii</taxon>
        <taxon>Neopterygii</taxon>
        <taxon>Teleostei</taxon>
        <taxon>Anguilliformes</taxon>
        <taxon>Anguillidae</taxon>
        <taxon>Anguilla</taxon>
    </lineage>
</organism>
<evidence type="ECO:0000313" key="1">
    <source>
        <dbReference type="EMBL" id="JAH27909.1"/>
    </source>
</evidence>
<sequence>MYNFCTVFTFCVITLICDTNVKYLMPPFLKGPKVFFIVKED</sequence>
<accession>A0A0E9RFQ2</accession>
<dbReference type="AlphaFoldDB" id="A0A0E9RFQ2"/>